<sequence>MPNAATVTLDLSSNSTSVLEHFRKQEIIEDSSTYLLFPKHGHFLMRIEIRMTIICLVFGTWGFAVGFQFNKYCPEVLPSKCFCNKALTSVNCEGLQLTDIPAGIPKTVEKLYLTHNYIDTLKSSRFGVLPNLKELYLQNNKIMKLQMHTFHAQYTPNLNLLRLDNNVIASLEKWSFYNLTVLEHVYVGNNYIKQIDENAFFKCTSITFVILDSNKLTRIPPLGTLQGLQSLYIQANGINNATFPAEYRNLTQLKNIGLSNNFIRILGNETFEALSTTTVIKLELSRNKIDNISRHAFAPLHMIQSLKLGRNPITAPVLESALVGLQGKPLRSLNIANLTLGGFIPNATFQLLRNTTINTLLMANNRIQHIPDRAFADLENLQLLDLSSSGITSVADTAFDGLKTLTNLKLNDNVLDDVPNHMPTTLQLLYLNGNRIASLPDDIFSNLNNLQRLYLGGNNIVTLYQSSFNGLVNLKTLHLAQNKISTLPGKVFQPFTRLISLELNRNNIKSISDPSSLFDSMKALQNLNLADNALGIMPTTLFNQLSSLQYLHLENNNIGLAMEHDREGQLFAGLHKLQTIDLTNNQIKLIYDSSFRDLNTLQSLTLRQNRLSAWSPHLFNKMVKLKTLDLSHNMIALVNSTSLQDLGNLMSLNLTENPFACTCDLRWFRDWVNTTDIAIPGLTSYVCNSPVAWRGKKLLSFDRTKINCLFFTLPVLLTVVGVAVFVVIIIIICLYRKRWFIRLRCHRMCRRVRRKVQKAPINYEPVPGTGNTFDAYLSCAEDDWGWVLDNILMGIDNGKLMNVDFGGEHKLYFDRRDSEPGKSNIGNIVDNMEASRTVIIILSNNYVSDPRYAFELEFVIMLKAKGVIEDFIIVASEYLKVKRVPKALHPMMASERYLQWEDKDDAVQTIKGKLKDFLYKREYP</sequence>
<dbReference type="PROSITE" id="PS50104">
    <property type="entry name" value="TIR"/>
    <property type="match status" value="1"/>
</dbReference>
<proteinExistence type="inferred from homology"/>
<dbReference type="SMART" id="SM00082">
    <property type="entry name" value="LRRCT"/>
    <property type="match status" value="1"/>
</dbReference>
<comment type="subcellular location">
    <subcellularLocation>
        <location evidence="1">Membrane</location>
        <topology evidence="1">Single-pass type I membrane protein</topology>
    </subcellularLocation>
</comment>
<evidence type="ECO:0000256" key="5">
    <source>
        <dbReference type="ARBA" id="ARBA00022729"/>
    </source>
</evidence>
<keyword evidence="3" id="KW-0433">Leucine-rich repeat</keyword>
<dbReference type="EMBL" id="NEDP02005518">
    <property type="protein sequence ID" value="OWF39627.1"/>
    <property type="molecule type" value="Genomic_DNA"/>
</dbReference>
<feature type="domain" description="TIR" evidence="12">
    <location>
        <begin position="771"/>
        <end position="918"/>
    </location>
</feature>
<evidence type="ECO:0000259" key="12">
    <source>
        <dbReference type="PROSITE" id="PS50104"/>
    </source>
</evidence>
<dbReference type="Gene3D" id="3.80.10.10">
    <property type="entry name" value="Ribonuclease Inhibitor"/>
    <property type="match status" value="5"/>
</dbReference>
<keyword evidence="5" id="KW-0732">Signal</keyword>
<dbReference type="OrthoDB" id="6240959at2759"/>
<dbReference type="SUPFAM" id="SSF52058">
    <property type="entry name" value="L domain-like"/>
    <property type="match status" value="2"/>
</dbReference>
<keyword evidence="7 11" id="KW-1133">Transmembrane helix</keyword>
<comment type="similarity">
    <text evidence="2">Belongs to the Toll-like receptor family.</text>
</comment>
<evidence type="ECO:0000256" key="10">
    <source>
        <dbReference type="ARBA" id="ARBA00023180"/>
    </source>
</evidence>
<evidence type="ECO:0000256" key="3">
    <source>
        <dbReference type="ARBA" id="ARBA00022614"/>
    </source>
</evidence>
<keyword evidence="9 13" id="KW-0675">Receptor</keyword>
<dbReference type="GO" id="GO:0038023">
    <property type="term" value="F:signaling receptor activity"/>
    <property type="evidence" value="ECO:0007669"/>
    <property type="project" value="TreeGrafter"/>
</dbReference>
<keyword evidence="10" id="KW-0325">Glycoprotein</keyword>
<feature type="transmembrane region" description="Helical" evidence="11">
    <location>
        <begin position="709"/>
        <end position="735"/>
    </location>
</feature>
<dbReference type="AlphaFoldDB" id="A0A210PT07"/>
<dbReference type="PROSITE" id="PS51450">
    <property type="entry name" value="LRR"/>
    <property type="match status" value="5"/>
</dbReference>
<keyword evidence="14" id="KW-1185">Reference proteome</keyword>
<evidence type="ECO:0000256" key="1">
    <source>
        <dbReference type="ARBA" id="ARBA00004479"/>
    </source>
</evidence>
<dbReference type="STRING" id="6573.A0A210PT07"/>
<dbReference type="FunFam" id="3.80.10.10:FF:000770">
    <property type="entry name" value="Uncharacterized protein"/>
    <property type="match status" value="1"/>
</dbReference>
<dbReference type="PANTHER" id="PTHR24365:SF530">
    <property type="entry name" value="MSTPROX-RELATED"/>
    <property type="match status" value="1"/>
</dbReference>
<dbReference type="SMART" id="SM00365">
    <property type="entry name" value="LRR_SD22"/>
    <property type="match status" value="10"/>
</dbReference>
<dbReference type="InterPro" id="IPR000483">
    <property type="entry name" value="Cys-rich_flank_reg_C"/>
</dbReference>
<protein>
    <submittedName>
        <fullName evidence="13">Toll-like receptor 3</fullName>
    </submittedName>
</protein>
<evidence type="ECO:0000256" key="6">
    <source>
        <dbReference type="ARBA" id="ARBA00022737"/>
    </source>
</evidence>
<dbReference type="InterPro" id="IPR032675">
    <property type="entry name" value="LRR_dom_sf"/>
</dbReference>
<evidence type="ECO:0000256" key="11">
    <source>
        <dbReference type="SAM" id="Phobius"/>
    </source>
</evidence>
<gene>
    <name evidence="13" type="ORF">KP79_PYT25172</name>
</gene>
<dbReference type="InterPro" id="IPR003591">
    <property type="entry name" value="Leu-rich_rpt_typical-subtyp"/>
</dbReference>
<evidence type="ECO:0000313" key="14">
    <source>
        <dbReference type="Proteomes" id="UP000242188"/>
    </source>
</evidence>
<comment type="caution">
    <text evidence="13">The sequence shown here is derived from an EMBL/GenBank/DDBJ whole genome shotgun (WGS) entry which is preliminary data.</text>
</comment>
<dbReference type="InterPro" id="IPR001611">
    <property type="entry name" value="Leu-rich_rpt"/>
</dbReference>
<dbReference type="SMART" id="SM00369">
    <property type="entry name" value="LRR_TYP"/>
    <property type="match status" value="16"/>
</dbReference>
<dbReference type="SUPFAM" id="SSF52200">
    <property type="entry name" value="Toll/Interleukin receptor TIR domain"/>
    <property type="match status" value="1"/>
</dbReference>
<keyword evidence="8 11" id="KW-0472">Membrane</keyword>
<dbReference type="GO" id="GO:0007165">
    <property type="term" value="P:signal transduction"/>
    <property type="evidence" value="ECO:0007669"/>
    <property type="project" value="InterPro"/>
</dbReference>
<dbReference type="Proteomes" id="UP000242188">
    <property type="component" value="Unassembled WGS sequence"/>
</dbReference>
<evidence type="ECO:0000256" key="8">
    <source>
        <dbReference type="ARBA" id="ARBA00023136"/>
    </source>
</evidence>
<evidence type="ECO:0000256" key="4">
    <source>
        <dbReference type="ARBA" id="ARBA00022692"/>
    </source>
</evidence>
<dbReference type="InterPro" id="IPR035897">
    <property type="entry name" value="Toll_tir_struct_dom_sf"/>
</dbReference>
<dbReference type="InterPro" id="IPR000157">
    <property type="entry name" value="TIR_dom"/>
</dbReference>
<dbReference type="FunFam" id="3.80.10.10:FF:001164">
    <property type="entry name" value="GH01279p"/>
    <property type="match status" value="1"/>
</dbReference>
<name>A0A210PT07_MIZYE</name>
<dbReference type="GO" id="GO:0005886">
    <property type="term" value="C:plasma membrane"/>
    <property type="evidence" value="ECO:0007669"/>
    <property type="project" value="TreeGrafter"/>
</dbReference>
<keyword evidence="6" id="KW-0677">Repeat</keyword>
<keyword evidence="4 11" id="KW-0812">Transmembrane</keyword>
<dbReference type="Pfam" id="PF13855">
    <property type="entry name" value="LRR_8"/>
    <property type="match status" value="7"/>
</dbReference>
<organism evidence="13 14">
    <name type="scientific">Mizuhopecten yessoensis</name>
    <name type="common">Japanese scallop</name>
    <name type="synonym">Patinopecten yessoensis</name>
    <dbReference type="NCBI Taxonomy" id="6573"/>
    <lineage>
        <taxon>Eukaryota</taxon>
        <taxon>Metazoa</taxon>
        <taxon>Spiralia</taxon>
        <taxon>Lophotrochozoa</taxon>
        <taxon>Mollusca</taxon>
        <taxon>Bivalvia</taxon>
        <taxon>Autobranchia</taxon>
        <taxon>Pteriomorphia</taxon>
        <taxon>Pectinida</taxon>
        <taxon>Pectinoidea</taxon>
        <taxon>Pectinidae</taxon>
        <taxon>Mizuhopecten</taxon>
    </lineage>
</organism>
<reference evidence="13 14" key="1">
    <citation type="journal article" date="2017" name="Nat. Ecol. Evol.">
        <title>Scallop genome provides insights into evolution of bilaterian karyotype and development.</title>
        <authorList>
            <person name="Wang S."/>
            <person name="Zhang J."/>
            <person name="Jiao W."/>
            <person name="Li J."/>
            <person name="Xun X."/>
            <person name="Sun Y."/>
            <person name="Guo X."/>
            <person name="Huan P."/>
            <person name="Dong B."/>
            <person name="Zhang L."/>
            <person name="Hu X."/>
            <person name="Sun X."/>
            <person name="Wang J."/>
            <person name="Zhao C."/>
            <person name="Wang Y."/>
            <person name="Wang D."/>
            <person name="Huang X."/>
            <person name="Wang R."/>
            <person name="Lv J."/>
            <person name="Li Y."/>
            <person name="Zhang Z."/>
            <person name="Liu B."/>
            <person name="Lu W."/>
            <person name="Hui Y."/>
            <person name="Liang J."/>
            <person name="Zhou Z."/>
            <person name="Hou R."/>
            <person name="Li X."/>
            <person name="Liu Y."/>
            <person name="Li H."/>
            <person name="Ning X."/>
            <person name="Lin Y."/>
            <person name="Zhao L."/>
            <person name="Xing Q."/>
            <person name="Dou J."/>
            <person name="Li Y."/>
            <person name="Mao J."/>
            <person name="Guo H."/>
            <person name="Dou H."/>
            <person name="Li T."/>
            <person name="Mu C."/>
            <person name="Jiang W."/>
            <person name="Fu Q."/>
            <person name="Fu X."/>
            <person name="Miao Y."/>
            <person name="Liu J."/>
            <person name="Yu Q."/>
            <person name="Li R."/>
            <person name="Liao H."/>
            <person name="Li X."/>
            <person name="Kong Y."/>
            <person name="Jiang Z."/>
            <person name="Chourrout D."/>
            <person name="Li R."/>
            <person name="Bao Z."/>
        </authorList>
    </citation>
    <scope>NUCLEOTIDE SEQUENCE [LARGE SCALE GENOMIC DNA]</scope>
    <source>
        <strain evidence="13 14">PY_sf001</strain>
    </source>
</reference>
<evidence type="ECO:0000256" key="9">
    <source>
        <dbReference type="ARBA" id="ARBA00023170"/>
    </source>
</evidence>
<evidence type="ECO:0000313" key="13">
    <source>
        <dbReference type="EMBL" id="OWF39627.1"/>
    </source>
</evidence>
<evidence type="ECO:0000256" key="7">
    <source>
        <dbReference type="ARBA" id="ARBA00022989"/>
    </source>
</evidence>
<dbReference type="Gene3D" id="3.40.50.10140">
    <property type="entry name" value="Toll/interleukin-1 receptor homology (TIR) domain"/>
    <property type="match status" value="1"/>
</dbReference>
<accession>A0A210PT07</accession>
<dbReference type="PANTHER" id="PTHR24365">
    <property type="entry name" value="TOLL-LIKE RECEPTOR"/>
    <property type="match status" value="1"/>
</dbReference>
<dbReference type="Pfam" id="PF01582">
    <property type="entry name" value="TIR"/>
    <property type="match status" value="1"/>
</dbReference>
<evidence type="ECO:0000256" key="2">
    <source>
        <dbReference type="ARBA" id="ARBA00009634"/>
    </source>
</evidence>